<reference evidence="1 2" key="1">
    <citation type="journal article" date="2006" name="Science">
        <title>Genome of rice cluster I archaea -- the key methane producers in the rice rhizosphere.</title>
        <authorList>
            <person name="Erkel C."/>
            <person name="Kube M."/>
            <person name="Reinhardt R."/>
            <person name="Liesack W."/>
        </authorList>
    </citation>
    <scope>NUCLEOTIDE SEQUENCE [LARGE SCALE GENOMIC DNA]</scope>
    <source>
        <strain evidence="2">DSM 22066 / NBRC 105507 / MRE50</strain>
    </source>
</reference>
<gene>
    <name evidence="1" type="ORF">RCIX855</name>
</gene>
<protein>
    <submittedName>
        <fullName evidence="1">Uncharacterized protein</fullName>
    </submittedName>
</protein>
<dbReference type="EMBL" id="AM114193">
    <property type="protein sequence ID" value="CAJ36216.1"/>
    <property type="molecule type" value="Genomic_DNA"/>
</dbReference>
<keyword evidence="2" id="KW-1185">Reference proteome</keyword>
<accession>Q0W5X7</accession>
<evidence type="ECO:0000313" key="2">
    <source>
        <dbReference type="Proteomes" id="UP000000663"/>
    </source>
</evidence>
<sequence length="164" mass="18153">MDKNYFLAILTVVAIAGAALIFAVQQGGSVPVEQITPPAPGYIQSTQVYLIDSNLSYDRFEDSYVLYLMDKYFYIKGDPCVVVRGTIRNDGADDCWVGITTRLYDRGGQSVGTVITKSARPWFQSVFVESNGTASFEIPVKYGKKDVMRYEFALNWGPAANPPP</sequence>
<dbReference type="AlphaFoldDB" id="Q0W5X7"/>
<dbReference type="KEGG" id="rci:RCIX855"/>
<dbReference type="RefSeq" id="WP_012036300.1">
    <property type="nucleotide sequence ID" value="NC_009464.1"/>
</dbReference>
<dbReference type="STRING" id="351160.RCIX855"/>
<organism evidence="1 2">
    <name type="scientific">Methanocella arvoryzae (strain DSM 22066 / NBRC 105507 / MRE50)</name>
    <dbReference type="NCBI Taxonomy" id="351160"/>
    <lineage>
        <taxon>Archaea</taxon>
        <taxon>Methanobacteriati</taxon>
        <taxon>Methanobacteriota</taxon>
        <taxon>Stenosarchaea group</taxon>
        <taxon>Methanomicrobia</taxon>
        <taxon>Methanocellales</taxon>
        <taxon>Methanocellaceae</taxon>
        <taxon>Methanocella</taxon>
    </lineage>
</organism>
<dbReference type="OrthoDB" id="359537at2157"/>
<dbReference type="GeneID" id="5145595"/>
<evidence type="ECO:0000313" key="1">
    <source>
        <dbReference type="EMBL" id="CAJ36216.1"/>
    </source>
</evidence>
<dbReference type="Proteomes" id="UP000000663">
    <property type="component" value="Chromosome"/>
</dbReference>
<proteinExistence type="predicted"/>
<name>Q0W5X7_METAR</name>